<dbReference type="Proteomes" id="UP000262427">
    <property type="component" value="Chromosome CM"/>
</dbReference>
<evidence type="ECO:0000313" key="2">
    <source>
        <dbReference type="EMBL" id="AYA45971.1"/>
    </source>
</evidence>
<gene>
    <name evidence="2" type="ORF">RSP824_05435</name>
</gene>
<proteinExistence type="predicted"/>
<reference evidence="3" key="1">
    <citation type="submission" date="2018-01" db="EMBL/GenBank/DDBJ databases">
        <title>Raltonia solanacearum P824 infects blueberry.</title>
        <authorList>
            <person name="Bocsanczy A.M."/>
            <person name="Norman D.J."/>
        </authorList>
    </citation>
    <scope>NUCLEOTIDE SEQUENCE [LARGE SCALE GENOMIC DNA]</scope>
    <source>
        <strain evidence="3">P824</strain>
    </source>
</reference>
<dbReference type="Gene3D" id="3.40.50.300">
    <property type="entry name" value="P-loop containing nucleotide triphosphate hydrolases"/>
    <property type="match status" value="1"/>
</dbReference>
<accession>A0AA86I8Q1</accession>
<protein>
    <recommendedName>
        <fullName evidence="4">AAA+ ATPase domain-containing protein</fullName>
    </recommendedName>
</protein>
<dbReference type="Pfam" id="PF13481">
    <property type="entry name" value="AAA_25"/>
    <property type="match status" value="1"/>
</dbReference>
<evidence type="ECO:0008006" key="4">
    <source>
        <dbReference type="Google" id="ProtNLM"/>
    </source>
</evidence>
<organism evidence="2 3">
    <name type="scientific">Ralstonia solanacearum</name>
    <name type="common">Pseudomonas solanacearum</name>
    <dbReference type="NCBI Taxonomy" id="305"/>
    <lineage>
        <taxon>Bacteria</taxon>
        <taxon>Pseudomonadati</taxon>
        <taxon>Pseudomonadota</taxon>
        <taxon>Betaproteobacteria</taxon>
        <taxon>Burkholderiales</taxon>
        <taxon>Burkholderiaceae</taxon>
        <taxon>Ralstonia</taxon>
        <taxon>Ralstonia solanacearum species complex</taxon>
    </lineage>
</organism>
<feature type="region of interest" description="Disordered" evidence="1">
    <location>
        <begin position="398"/>
        <end position="498"/>
    </location>
</feature>
<dbReference type="InterPro" id="IPR027417">
    <property type="entry name" value="P-loop_NTPase"/>
</dbReference>
<name>A0AA86I8Q1_RALSL</name>
<dbReference type="AlphaFoldDB" id="A0AA86I8Q1"/>
<feature type="compositionally biased region" description="Basic and acidic residues" evidence="1">
    <location>
        <begin position="442"/>
        <end position="472"/>
    </location>
</feature>
<evidence type="ECO:0000256" key="1">
    <source>
        <dbReference type="SAM" id="MobiDB-lite"/>
    </source>
</evidence>
<dbReference type="SUPFAM" id="SSF52540">
    <property type="entry name" value="P-loop containing nucleoside triphosphate hydrolases"/>
    <property type="match status" value="1"/>
</dbReference>
<dbReference type="EMBL" id="CP025741">
    <property type="protein sequence ID" value="AYA45971.1"/>
    <property type="molecule type" value="Genomic_DNA"/>
</dbReference>
<feature type="compositionally biased region" description="Low complexity" evidence="1">
    <location>
        <begin position="488"/>
        <end position="498"/>
    </location>
</feature>
<evidence type="ECO:0000313" key="3">
    <source>
        <dbReference type="Proteomes" id="UP000262427"/>
    </source>
</evidence>
<feature type="compositionally biased region" description="Basic and acidic residues" evidence="1">
    <location>
        <begin position="398"/>
        <end position="435"/>
    </location>
</feature>
<sequence>MSAPRVRKFCLPSRSFSLPRPARSTRIITMHDDDSYTPPQKRTGPIIDRACDIALLAVDWLWRFWLAVGKLHLLVGEPGSGKTTLLADLLAAFSTGGLLPDGTRAPKVSCLYWTGEDSIQETVMARLIAADADLDNVLILRGMTEHGKKRYFRPSDLPELVSEIKRLRASGMDVRVIAIDPLPSGSGNTNNNDAVRKYLEPLILLAEQEGLAIIGVRHLAKASSKKKLADRINGSVAYLAVSRIVLFVSKIAGTGTSRENPVRGVLVRAKSNLGPTDGGHAFTIKSVRLEAENGIADATALKWDTQDLVGDPEAIVREAESNAAAVEDELAGELEFVGDLLRCGPVQANEAISSGQAQGYTPENLRKALAELGGKSMKEPGYSRGAWYWVLSGADFDNPRDRSRDGHDEDHRDRPSRYRHESRYDCRRDESDRPRNSYSRRALRDEGRYDDDIPEVEKDGKVEKHDQDEKSGDSIQFWAEERNLPDTSDSSSPESASF</sequence>